<dbReference type="RefSeq" id="WP_118153081.1">
    <property type="nucleotide sequence ID" value="NZ_QSAV01000026.1"/>
</dbReference>
<dbReference type="PANTHER" id="PTHR39639">
    <property type="entry name" value="CHROMOSOME 16, WHOLE GENOME SHOTGUN SEQUENCE"/>
    <property type="match status" value="1"/>
</dbReference>
<feature type="domain" description="GmrSD restriction endonucleases N-terminal" evidence="1">
    <location>
        <begin position="35"/>
        <end position="188"/>
    </location>
</feature>
<dbReference type="AlphaFoldDB" id="A0AA92U808"/>
<evidence type="ECO:0000313" key="3">
    <source>
        <dbReference type="Proteomes" id="UP000285776"/>
    </source>
</evidence>
<evidence type="ECO:0000259" key="1">
    <source>
        <dbReference type="Pfam" id="PF03235"/>
    </source>
</evidence>
<dbReference type="Pfam" id="PF03235">
    <property type="entry name" value="GmrSD_N"/>
    <property type="match status" value="1"/>
</dbReference>
<proteinExistence type="predicted"/>
<evidence type="ECO:0000313" key="2">
    <source>
        <dbReference type="EMBL" id="RGW78628.1"/>
    </source>
</evidence>
<gene>
    <name evidence="2" type="ORF">DWV53_09155</name>
</gene>
<dbReference type="EMBL" id="QSAV01000026">
    <property type="protein sequence ID" value="RGW78628.1"/>
    <property type="molecule type" value="Genomic_DNA"/>
</dbReference>
<dbReference type="PANTHER" id="PTHR39639:SF1">
    <property type="entry name" value="DUF262 DOMAIN-CONTAINING PROTEIN"/>
    <property type="match status" value="1"/>
</dbReference>
<protein>
    <submittedName>
        <fullName evidence="2">DUF262 domain-containing protein</fullName>
    </submittedName>
</protein>
<accession>A0AA92U808</accession>
<organism evidence="2 3">
    <name type="scientific">Segatella copri</name>
    <dbReference type="NCBI Taxonomy" id="165179"/>
    <lineage>
        <taxon>Bacteria</taxon>
        <taxon>Pseudomonadati</taxon>
        <taxon>Bacteroidota</taxon>
        <taxon>Bacteroidia</taxon>
        <taxon>Bacteroidales</taxon>
        <taxon>Prevotellaceae</taxon>
        <taxon>Segatella</taxon>
    </lineage>
</organism>
<sequence length="391" mass="46014">MMNEENEEVYQELDDIGQTNEKANLIVFSRDWTVATILNQIEQGNIDLNPGFQRRNAWNDKKRSKLIESIMIGYPIPEIVLAEDKNKRNSFIVIDGKQRLLTIAGFKNPEAYQYWTKKNPKTTGLTSSYNLKSYEDISANQNYLRIFENSALRCTVISNYPSDESLYDIFYRLNSGSTPLSSQELRQALNKGPFSEYLIMVTDEDNVLRRVMNLKEPDKRLRDVEVLLRCMSFLRYSMDYKGNLLQFLDKTTRLFNEKWETEESDIRELEDRVMIIIDKLIRVFGSCQAVARKYKNGEQNTQFNRVILEVLVYYFDQIDDACLTDENNRKFVTAYISLFSQDLDFQATIDGSTKNMENYKIRYSRIQDIVNENYGLNLVSPFEYVERRIRK</sequence>
<name>A0AA92U808_9BACT</name>
<reference evidence="2 3" key="1">
    <citation type="submission" date="2018-08" db="EMBL/GenBank/DDBJ databases">
        <title>A genome reference for cultivated species of the human gut microbiota.</title>
        <authorList>
            <person name="Zou Y."/>
            <person name="Xue W."/>
            <person name="Luo G."/>
        </authorList>
    </citation>
    <scope>NUCLEOTIDE SEQUENCE [LARGE SCALE GENOMIC DNA]</scope>
    <source>
        <strain evidence="2 3">AF10-17</strain>
    </source>
</reference>
<dbReference type="Proteomes" id="UP000285776">
    <property type="component" value="Unassembled WGS sequence"/>
</dbReference>
<dbReference type="InterPro" id="IPR004919">
    <property type="entry name" value="GmrSD_N"/>
</dbReference>
<comment type="caution">
    <text evidence="2">The sequence shown here is derived from an EMBL/GenBank/DDBJ whole genome shotgun (WGS) entry which is preliminary data.</text>
</comment>